<dbReference type="Pfam" id="PF01408">
    <property type="entry name" value="GFO_IDH_MocA"/>
    <property type="match status" value="1"/>
</dbReference>
<dbReference type="SUPFAM" id="SSF51735">
    <property type="entry name" value="NAD(P)-binding Rossmann-fold domains"/>
    <property type="match status" value="1"/>
</dbReference>
<dbReference type="Gene3D" id="3.40.50.720">
    <property type="entry name" value="NAD(P)-binding Rossmann-like Domain"/>
    <property type="match status" value="1"/>
</dbReference>
<protein>
    <submittedName>
        <fullName evidence="3">NAD(P)-binding protein</fullName>
    </submittedName>
</protein>
<feature type="domain" description="Gal80p-like C-terminal" evidence="2">
    <location>
        <begin position="141"/>
        <end position="293"/>
    </location>
</feature>
<dbReference type="Pfam" id="PF22685">
    <property type="entry name" value="Gal80p_C-like"/>
    <property type="match status" value="1"/>
</dbReference>
<accession>A0AA38R8C1</accession>
<dbReference type="PANTHER" id="PTHR43708:SF1">
    <property type="entry name" value="GALACTOSE_LACTOSE METABOLISM REGULATORY PROTEIN GAL80"/>
    <property type="match status" value="1"/>
</dbReference>
<dbReference type="InterPro" id="IPR036291">
    <property type="entry name" value="NAD(P)-bd_dom_sf"/>
</dbReference>
<dbReference type="Gene3D" id="3.30.360.10">
    <property type="entry name" value="Dihydrodipicolinate Reductase, domain 2"/>
    <property type="match status" value="1"/>
</dbReference>
<dbReference type="InterPro" id="IPR051317">
    <property type="entry name" value="Gfo/Idh/MocA_oxidoreduct"/>
</dbReference>
<sequence>MAPIRTALIGLSSTAKTSWASGAHLPYLLSPRGRERYQIVALLNSSADAARAAIESYSLPSSTRAYGDPRDLAADPDVDLVVCCTRVDVHYDSARPSVAAGKDVYVEWPLAQDAARARELAELAREKGGRSVVGLQGRLAPQARKVAELIGSGRIGRVLSAEVRAYGGTNGRDVVPRGLDYFLRREVGGNIYTIGFAHLFDWVKSVVGETADAKGHFQLQRPETKIRESDGTIKTAKSDVPDLVSVIATLEESPTVRKGATFQARFRRGQPFPGEVPLWFAINGEKGEIRLTSSAGTSLHSSADTEALKIEVHDFETDEVERVHWDWEDWQKELPVVARSIGSIYEEFAKGEKGLYPTFEDALALHEHLEGIIAPFYEK</sequence>
<feature type="domain" description="Gfo/Idh/MocA-like oxidoreductase N-terminal" evidence="1">
    <location>
        <begin position="23"/>
        <end position="134"/>
    </location>
</feature>
<comment type="caution">
    <text evidence="3">The sequence shown here is derived from an EMBL/GenBank/DDBJ whole genome shotgun (WGS) entry which is preliminary data.</text>
</comment>
<proteinExistence type="predicted"/>
<evidence type="ECO:0000313" key="4">
    <source>
        <dbReference type="Proteomes" id="UP001174691"/>
    </source>
</evidence>
<dbReference type="EMBL" id="JANBVN010000139">
    <property type="protein sequence ID" value="KAJ9138779.1"/>
    <property type="molecule type" value="Genomic_DNA"/>
</dbReference>
<dbReference type="InterPro" id="IPR000683">
    <property type="entry name" value="Gfo/Idh/MocA-like_OxRdtase_N"/>
</dbReference>
<evidence type="ECO:0000313" key="3">
    <source>
        <dbReference type="EMBL" id="KAJ9138779.1"/>
    </source>
</evidence>
<evidence type="ECO:0000259" key="1">
    <source>
        <dbReference type="Pfam" id="PF01408"/>
    </source>
</evidence>
<dbReference type="PANTHER" id="PTHR43708">
    <property type="entry name" value="CONSERVED EXPRESSED OXIDOREDUCTASE (EUROFUNG)"/>
    <property type="match status" value="1"/>
</dbReference>
<dbReference type="GO" id="GO:0000166">
    <property type="term" value="F:nucleotide binding"/>
    <property type="evidence" value="ECO:0007669"/>
    <property type="project" value="InterPro"/>
</dbReference>
<dbReference type="InterPro" id="IPR055080">
    <property type="entry name" value="Gal80p-like_C"/>
</dbReference>
<gene>
    <name evidence="3" type="ORF">NKR19_g7702</name>
</gene>
<evidence type="ECO:0000259" key="2">
    <source>
        <dbReference type="Pfam" id="PF22685"/>
    </source>
</evidence>
<reference evidence="3" key="1">
    <citation type="submission" date="2022-07" db="EMBL/GenBank/DDBJ databases">
        <title>Fungi with potential for degradation of polypropylene.</title>
        <authorList>
            <person name="Gostincar C."/>
        </authorList>
    </citation>
    <scope>NUCLEOTIDE SEQUENCE</scope>
    <source>
        <strain evidence="3">EXF-13287</strain>
    </source>
</reference>
<organism evidence="3 4">
    <name type="scientific">Coniochaeta hoffmannii</name>
    <dbReference type="NCBI Taxonomy" id="91930"/>
    <lineage>
        <taxon>Eukaryota</taxon>
        <taxon>Fungi</taxon>
        <taxon>Dikarya</taxon>
        <taxon>Ascomycota</taxon>
        <taxon>Pezizomycotina</taxon>
        <taxon>Sordariomycetes</taxon>
        <taxon>Sordariomycetidae</taxon>
        <taxon>Coniochaetales</taxon>
        <taxon>Coniochaetaceae</taxon>
        <taxon>Coniochaeta</taxon>
    </lineage>
</organism>
<keyword evidence="4" id="KW-1185">Reference proteome</keyword>
<name>A0AA38R8C1_9PEZI</name>
<dbReference type="Proteomes" id="UP001174691">
    <property type="component" value="Unassembled WGS sequence"/>
</dbReference>
<dbReference type="SUPFAM" id="SSF55347">
    <property type="entry name" value="Glyceraldehyde-3-phosphate dehydrogenase-like, C-terminal domain"/>
    <property type="match status" value="1"/>
</dbReference>
<dbReference type="AlphaFoldDB" id="A0AA38R8C1"/>